<feature type="non-terminal residue" evidence="1">
    <location>
        <position position="1"/>
    </location>
</feature>
<evidence type="ECO:0000313" key="2">
    <source>
        <dbReference type="Proteomes" id="UP000318571"/>
    </source>
</evidence>
<dbReference type="EMBL" id="VCGU01000011">
    <property type="protein sequence ID" value="TRY67528.1"/>
    <property type="molecule type" value="Genomic_DNA"/>
</dbReference>
<feature type="non-terminal residue" evidence="1">
    <location>
        <position position="464"/>
    </location>
</feature>
<reference evidence="1 2" key="1">
    <citation type="journal article" date="2018" name="Nat. Ecol. Evol.">
        <title>Genomic signatures of mitonuclear coevolution across populations of Tigriopus californicus.</title>
        <authorList>
            <person name="Barreto F.S."/>
            <person name="Watson E.T."/>
            <person name="Lima T.G."/>
            <person name="Willett C.S."/>
            <person name="Edmands S."/>
            <person name="Li W."/>
            <person name="Burton R.S."/>
        </authorList>
    </citation>
    <scope>NUCLEOTIDE SEQUENCE [LARGE SCALE GENOMIC DNA]</scope>
    <source>
        <strain evidence="1 2">San Diego</strain>
    </source>
</reference>
<keyword evidence="2" id="KW-1185">Reference proteome</keyword>
<protein>
    <recommendedName>
        <fullName evidence="3">C-type lectin domain-containing protein</fullName>
    </recommendedName>
</protein>
<evidence type="ECO:0008006" key="3">
    <source>
        <dbReference type="Google" id="ProtNLM"/>
    </source>
</evidence>
<sequence>ACQTQYNASLLSLDHPLAYEHLFVGSNTQAFKTWLDFTYGFNDKYQCDWTKECHKEARRLYWPNGRPLIQVDLWATSVTSNPSAPYFSITHARGIAQTTDVASGQAICQRECFSKPEPCPADHPFATDRGQQCSKYYERLIGGTCEEGFLELTDPVECCISCIPCPVADRPCTNAKSAKDYCPTVPGAKRSTDHVGFLVANVSDSSLGLWDAQSFCISNHTGHLPFIKLEQDLYSLASLFSTSTKMWLGATGPTEHACNRLCNPLEKYTYWDGTTFPTDLMLRFGLVTRATSISIQTDVAMPYNSILAKNKNPMDAIACEISCSYYEGVICPMDHPFAFNRGESCCSQFTTTCPGTFLSHSNGPECCQTNVSCQDSTKKCQNHPNFMRLCPQFPESFRFGTKSFQVIDGGNKSTYAEARSKCESLGGILPIVKEVEVYEELTYLIKYHECKLNFVHRVIPRKPQ</sequence>
<accession>A0A553NQ04</accession>
<dbReference type="Proteomes" id="UP000318571">
    <property type="component" value="Chromosome 4"/>
</dbReference>
<evidence type="ECO:0000313" key="1">
    <source>
        <dbReference type="EMBL" id="TRY67528.1"/>
    </source>
</evidence>
<gene>
    <name evidence="1" type="ORF">TCAL_08061</name>
</gene>
<proteinExistence type="predicted"/>
<dbReference type="AlphaFoldDB" id="A0A553NQ04"/>
<organism evidence="1 2">
    <name type="scientific">Tigriopus californicus</name>
    <name type="common">Marine copepod</name>
    <dbReference type="NCBI Taxonomy" id="6832"/>
    <lineage>
        <taxon>Eukaryota</taxon>
        <taxon>Metazoa</taxon>
        <taxon>Ecdysozoa</taxon>
        <taxon>Arthropoda</taxon>
        <taxon>Crustacea</taxon>
        <taxon>Multicrustacea</taxon>
        <taxon>Hexanauplia</taxon>
        <taxon>Copepoda</taxon>
        <taxon>Harpacticoida</taxon>
        <taxon>Harpacticidae</taxon>
        <taxon>Tigriopus</taxon>
    </lineage>
</organism>
<comment type="caution">
    <text evidence="1">The sequence shown here is derived from an EMBL/GenBank/DDBJ whole genome shotgun (WGS) entry which is preliminary data.</text>
</comment>
<name>A0A553NQ04_TIGCA</name>